<dbReference type="EMBL" id="FMBC01000050">
    <property type="protein sequence ID" value="SCC62677.1"/>
    <property type="molecule type" value="Genomic_DNA"/>
</dbReference>
<dbReference type="NCBIfam" id="TIGR01644">
    <property type="entry name" value="phage_P2_V"/>
    <property type="match status" value="1"/>
</dbReference>
<dbReference type="AlphaFoldDB" id="A0A1C4G396"/>
<dbReference type="InterPro" id="IPR006531">
    <property type="entry name" value="Gp5/Vgr_OB"/>
</dbReference>
<sequence>MRPALCQKPDSLVRFSKTGPHSIISAMNTQLSLQEMARALRNMIRTGIIVDIDLTSGRCRVQTGGIVTQWLQWLTHRAGHSRTWWAPSVGEQVLLLAVGGELDTAFVLPGIFSDDNPAPAVSADAWHVAFPDGAVFEYEPQNSALKVSGIKTADITASQSVTVSVPEVKVVASTRITLDTPEVVCTNKLITGTLEVQKGGTMSGNISHSGGSLSSNGKVLHTHQHPGDSGGTTGAPL</sequence>
<accession>A0A1C4G396</accession>
<protein>
    <submittedName>
        <fullName evidence="4">Phage baseplate assembly protein V</fullName>
    </submittedName>
</protein>
<evidence type="ECO:0000313" key="4">
    <source>
        <dbReference type="EMBL" id="SCC62677.1"/>
    </source>
</evidence>
<feature type="domain" description="Gp5/Type VI secretion system Vgr protein OB-fold" evidence="2">
    <location>
        <begin position="45"/>
        <end position="112"/>
    </location>
</feature>
<organism evidence="4 5">
    <name type="scientific">Kosakonia oryziphila</name>
    <dbReference type="NCBI Taxonomy" id="1005667"/>
    <lineage>
        <taxon>Bacteria</taxon>
        <taxon>Pseudomonadati</taxon>
        <taxon>Pseudomonadota</taxon>
        <taxon>Gammaproteobacteria</taxon>
        <taxon>Enterobacterales</taxon>
        <taxon>Enterobacteriaceae</taxon>
        <taxon>Kosakonia</taxon>
    </lineage>
</organism>
<name>A0A1C4G396_9ENTR</name>
<evidence type="ECO:0000259" key="3">
    <source>
        <dbReference type="Pfam" id="PF18715"/>
    </source>
</evidence>
<feature type="domain" description="Phage spike trimer" evidence="3">
    <location>
        <begin position="165"/>
        <end position="216"/>
    </location>
</feature>
<keyword evidence="5" id="KW-1185">Reference proteome</keyword>
<feature type="region of interest" description="Disordered" evidence="1">
    <location>
        <begin position="200"/>
        <end position="237"/>
    </location>
</feature>
<dbReference type="Gene3D" id="6.20.150.10">
    <property type="match status" value="1"/>
</dbReference>
<feature type="compositionally biased region" description="Polar residues" evidence="1">
    <location>
        <begin position="203"/>
        <end position="217"/>
    </location>
</feature>
<dbReference type="Proteomes" id="UP000198515">
    <property type="component" value="Unassembled WGS sequence"/>
</dbReference>
<evidence type="ECO:0000313" key="5">
    <source>
        <dbReference type="Proteomes" id="UP000198515"/>
    </source>
</evidence>
<gene>
    <name evidence="4" type="ORF">GA0061070_105021</name>
</gene>
<dbReference type="Pfam" id="PF04717">
    <property type="entry name" value="Phage_base_V"/>
    <property type="match status" value="1"/>
</dbReference>
<dbReference type="Gene3D" id="2.40.50.230">
    <property type="entry name" value="Gp5 N-terminal domain"/>
    <property type="match status" value="1"/>
</dbReference>
<dbReference type="Pfam" id="PF18715">
    <property type="entry name" value="Phage_spike"/>
    <property type="match status" value="1"/>
</dbReference>
<evidence type="ECO:0000259" key="2">
    <source>
        <dbReference type="Pfam" id="PF04717"/>
    </source>
</evidence>
<reference evidence="5" key="1">
    <citation type="submission" date="2016-08" db="EMBL/GenBank/DDBJ databases">
        <authorList>
            <person name="Varghese N."/>
            <person name="Submissions Spin"/>
        </authorList>
    </citation>
    <scope>NUCLEOTIDE SEQUENCE [LARGE SCALE GENOMIC DNA]</scope>
    <source>
        <strain evidence="5">REICA_142</strain>
    </source>
</reference>
<dbReference type="InterPro" id="IPR037026">
    <property type="entry name" value="Vgr_OB-fold_dom_sf"/>
</dbReference>
<evidence type="ECO:0000256" key="1">
    <source>
        <dbReference type="SAM" id="MobiDB-lite"/>
    </source>
</evidence>
<dbReference type="InterPro" id="IPR040629">
    <property type="entry name" value="Phage_spike"/>
</dbReference>
<proteinExistence type="predicted"/>
<feature type="compositionally biased region" description="Gly residues" evidence="1">
    <location>
        <begin position="228"/>
        <end position="237"/>
    </location>
</feature>
<dbReference type="InterPro" id="IPR013046">
    <property type="entry name" value="GpV/Gp45"/>
</dbReference>